<keyword evidence="4" id="KW-1185">Reference proteome</keyword>
<gene>
    <name evidence="3" type="ORF">V8G54_010263</name>
</gene>
<evidence type="ECO:0000313" key="4">
    <source>
        <dbReference type="Proteomes" id="UP001374535"/>
    </source>
</evidence>
<evidence type="ECO:0000313" key="3">
    <source>
        <dbReference type="EMBL" id="WVZ17281.1"/>
    </source>
</evidence>
<accession>A0AAQ3S692</accession>
<dbReference type="PANTHER" id="PTHR33463:SF209">
    <property type="entry name" value="DISEASE RESISTANCE PROTEIN RPS2-LIKE"/>
    <property type="match status" value="1"/>
</dbReference>
<dbReference type="Pfam" id="PF23247">
    <property type="entry name" value="LRR_RPS2"/>
    <property type="match status" value="1"/>
</dbReference>
<dbReference type="InterPro" id="IPR050905">
    <property type="entry name" value="Plant_NBS-LRR"/>
</dbReference>
<evidence type="ECO:0000256" key="1">
    <source>
        <dbReference type="ARBA" id="ARBA00022821"/>
    </source>
</evidence>
<dbReference type="PANTHER" id="PTHR33463">
    <property type="entry name" value="NB-ARC DOMAIN-CONTAINING PROTEIN-RELATED"/>
    <property type="match status" value="1"/>
</dbReference>
<sequence length="398" mass="46468">MQVCIFPNLEEIHLTKMNMLTDIWQTKVSVDSFSSLISVKIEECNKLDKIFPSHMRGWFESLDNLKVYLCNSVEVIFEINNSQEIDEFGGIDTNLQVIILEDLPKLKQLWSTDPNGILNFKKLRTIEVNSCDELKNLFPVSVAKDIPKLEHMSVLYCFEMEEIVASQDELEANKDLLVFPELTSVRLHRLPDLKYFYKKKYPIKCPKLKELSVTECEKLKAFLKDTTKTTDKGRNFVFSIEEVFPNLEYMEIDFKEAQELLPKYQMQRLKELSLISVESVDLLNQFPYRTPNLEKLKLESYGLKVLAPKANNGRQKGLGIALQLKELIFSNSNIKDLGFERGQVLQRLEVSFAYTEFLRLDDNIIKQVWDDTHRGQQNNFGYLKRLRSYMYGIAVKQR</sequence>
<protein>
    <recommendedName>
        <fullName evidence="2">Disease resistance protein At4g27190-like leucine-rich repeats domain-containing protein</fullName>
    </recommendedName>
</protein>
<dbReference type="EMBL" id="CP144698">
    <property type="protein sequence ID" value="WVZ17281.1"/>
    <property type="molecule type" value="Genomic_DNA"/>
</dbReference>
<dbReference type="Proteomes" id="UP001374535">
    <property type="component" value="Chromosome 3"/>
</dbReference>
<dbReference type="InterPro" id="IPR032675">
    <property type="entry name" value="LRR_dom_sf"/>
</dbReference>
<dbReference type="SUPFAM" id="SSF52058">
    <property type="entry name" value="L domain-like"/>
    <property type="match status" value="1"/>
</dbReference>
<reference evidence="3 4" key="1">
    <citation type="journal article" date="2023" name="Life. Sci Alliance">
        <title>Evolutionary insights into 3D genome organization and epigenetic landscape of Vigna mungo.</title>
        <authorList>
            <person name="Junaid A."/>
            <person name="Singh B."/>
            <person name="Bhatia S."/>
        </authorList>
    </citation>
    <scope>NUCLEOTIDE SEQUENCE [LARGE SCALE GENOMIC DNA]</scope>
    <source>
        <strain evidence="3">Urdbean</strain>
    </source>
</reference>
<dbReference type="Gene3D" id="3.80.10.10">
    <property type="entry name" value="Ribonuclease Inhibitor"/>
    <property type="match status" value="3"/>
</dbReference>
<dbReference type="AlphaFoldDB" id="A0AAQ3S692"/>
<keyword evidence="1" id="KW-0611">Plant defense</keyword>
<evidence type="ECO:0000259" key="2">
    <source>
        <dbReference type="Pfam" id="PF23247"/>
    </source>
</evidence>
<feature type="domain" description="Disease resistance protein At4g27190-like leucine-rich repeats" evidence="2">
    <location>
        <begin position="9"/>
        <end position="157"/>
    </location>
</feature>
<organism evidence="3 4">
    <name type="scientific">Vigna mungo</name>
    <name type="common">Black gram</name>
    <name type="synonym">Phaseolus mungo</name>
    <dbReference type="NCBI Taxonomy" id="3915"/>
    <lineage>
        <taxon>Eukaryota</taxon>
        <taxon>Viridiplantae</taxon>
        <taxon>Streptophyta</taxon>
        <taxon>Embryophyta</taxon>
        <taxon>Tracheophyta</taxon>
        <taxon>Spermatophyta</taxon>
        <taxon>Magnoliopsida</taxon>
        <taxon>eudicotyledons</taxon>
        <taxon>Gunneridae</taxon>
        <taxon>Pentapetalae</taxon>
        <taxon>rosids</taxon>
        <taxon>fabids</taxon>
        <taxon>Fabales</taxon>
        <taxon>Fabaceae</taxon>
        <taxon>Papilionoideae</taxon>
        <taxon>50 kb inversion clade</taxon>
        <taxon>NPAAA clade</taxon>
        <taxon>indigoferoid/millettioid clade</taxon>
        <taxon>Phaseoleae</taxon>
        <taxon>Vigna</taxon>
    </lineage>
</organism>
<proteinExistence type="predicted"/>
<dbReference type="InterPro" id="IPR057135">
    <property type="entry name" value="At4g27190-like_LRR"/>
</dbReference>
<name>A0AAQ3S692_VIGMU</name>